<evidence type="ECO:0000256" key="2">
    <source>
        <dbReference type="ARBA" id="ARBA00022475"/>
    </source>
</evidence>
<evidence type="ECO:0000256" key="4">
    <source>
        <dbReference type="ARBA" id="ARBA00022989"/>
    </source>
</evidence>
<reference evidence="7 8" key="1">
    <citation type="submission" date="2024-07" db="EMBL/GenBank/DDBJ databases">
        <title>Uliginosibacterium flavum JJ3220;KACC:17644.</title>
        <authorList>
            <person name="Kim M.K."/>
        </authorList>
    </citation>
    <scope>NUCLEOTIDE SEQUENCE [LARGE SCALE GENOMIC DNA]</scope>
    <source>
        <strain evidence="7 8">KACC:17644</strain>
    </source>
</reference>
<name>A0ABV2TKA2_9RHOO</name>
<dbReference type="Proteomes" id="UP001549691">
    <property type="component" value="Unassembled WGS sequence"/>
</dbReference>
<protein>
    <submittedName>
        <fullName evidence="7">Hydrogenase 4 membrane subunit</fullName>
    </submittedName>
</protein>
<feature type="transmembrane region" description="Helical" evidence="6">
    <location>
        <begin position="6"/>
        <end position="24"/>
    </location>
</feature>
<dbReference type="PANTHER" id="PTHR38601">
    <property type="entry name" value="HYDROGENASE-4 COMPONENT E"/>
    <property type="match status" value="1"/>
</dbReference>
<evidence type="ECO:0000256" key="3">
    <source>
        <dbReference type="ARBA" id="ARBA00022692"/>
    </source>
</evidence>
<sequence>MNGTLIVNSLAGLLIVTSLLVTGARSTRQAAKLYALQSMVLVLIFLALAVSHGAHELYWWGASAFITKVVLVPLIMLRALGSLPETEDLPGVLSPAWLVMVAAVIVGLSCYAVSSVQLAVVAQLKPALGVSLGHFMLGLVCIVSQRNILKQIFGYCLMENGAHLTLALLAYKAPELVEVGIATDAVFAVLIMVVLARKIHHTLHTLDVRQLTALKG</sequence>
<keyword evidence="8" id="KW-1185">Reference proteome</keyword>
<dbReference type="PANTHER" id="PTHR38601:SF1">
    <property type="entry name" value="HYDROGENASE-4 COMPONENT E"/>
    <property type="match status" value="1"/>
</dbReference>
<dbReference type="InterPro" id="IPR039428">
    <property type="entry name" value="NUOK/Mnh_C1-like"/>
</dbReference>
<feature type="transmembrane region" description="Helical" evidence="6">
    <location>
        <begin position="177"/>
        <end position="196"/>
    </location>
</feature>
<proteinExistence type="predicted"/>
<comment type="caution">
    <text evidence="7">The sequence shown here is derived from an EMBL/GenBank/DDBJ whole genome shotgun (WGS) entry which is preliminary data.</text>
</comment>
<keyword evidence="4 6" id="KW-1133">Transmembrane helix</keyword>
<evidence type="ECO:0000256" key="6">
    <source>
        <dbReference type="SAM" id="Phobius"/>
    </source>
</evidence>
<dbReference type="EMBL" id="JBEWZI010000008">
    <property type="protein sequence ID" value="MET7014334.1"/>
    <property type="molecule type" value="Genomic_DNA"/>
</dbReference>
<evidence type="ECO:0000313" key="8">
    <source>
        <dbReference type="Proteomes" id="UP001549691"/>
    </source>
</evidence>
<organism evidence="7 8">
    <name type="scientific">Uliginosibacterium flavum</name>
    <dbReference type="NCBI Taxonomy" id="1396831"/>
    <lineage>
        <taxon>Bacteria</taxon>
        <taxon>Pseudomonadati</taxon>
        <taxon>Pseudomonadota</taxon>
        <taxon>Betaproteobacteria</taxon>
        <taxon>Rhodocyclales</taxon>
        <taxon>Zoogloeaceae</taxon>
        <taxon>Uliginosibacterium</taxon>
    </lineage>
</organism>
<feature type="transmembrane region" description="Helical" evidence="6">
    <location>
        <begin position="57"/>
        <end position="80"/>
    </location>
</feature>
<gene>
    <name evidence="7" type="primary">hyfE</name>
    <name evidence="7" type="ORF">ABXR19_09050</name>
</gene>
<feature type="transmembrane region" description="Helical" evidence="6">
    <location>
        <begin position="126"/>
        <end position="145"/>
    </location>
</feature>
<feature type="transmembrane region" description="Helical" evidence="6">
    <location>
        <begin position="33"/>
        <end position="51"/>
    </location>
</feature>
<dbReference type="RefSeq" id="WP_354600796.1">
    <property type="nucleotide sequence ID" value="NZ_JBEWZI010000008.1"/>
</dbReference>
<accession>A0ABV2TKA2</accession>
<evidence type="ECO:0000256" key="1">
    <source>
        <dbReference type="ARBA" id="ARBA00004651"/>
    </source>
</evidence>
<dbReference type="Gene3D" id="1.10.287.3510">
    <property type="match status" value="1"/>
</dbReference>
<evidence type="ECO:0000256" key="5">
    <source>
        <dbReference type="ARBA" id="ARBA00023136"/>
    </source>
</evidence>
<evidence type="ECO:0000313" key="7">
    <source>
        <dbReference type="EMBL" id="MET7014334.1"/>
    </source>
</evidence>
<keyword evidence="3 6" id="KW-0812">Transmembrane</keyword>
<dbReference type="InterPro" id="IPR038730">
    <property type="entry name" value="HyfE-like"/>
</dbReference>
<keyword evidence="2" id="KW-1003">Cell membrane</keyword>
<dbReference type="Pfam" id="PF00420">
    <property type="entry name" value="Oxidored_q2"/>
    <property type="match status" value="1"/>
</dbReference>
<dbReference type="NCBIfam" id="NF008556">
    <property type="entry name" value="PRK11492.1"/>
    <property type="match status" value="1"/>
</dbReference>
<keyword evidence="5 6" id="KW-0472">Membrane</keyword>
<feature type="transmembrane region" description="Helical" evidence="6">
    <location>
        <begin position="92"/>
        <end position="114"/>
    </location>
</feature>
<comment type="subcellular location">
    <subcellularLocation>
        <location evidence="1">Cell membrane</location>
        <topology evidence="1">Multi-pass membrane protein</topology>
    </subcellularLocation>
</comment>